<reference evidence="1 2" key="1">
    <citation type="submission" date="2018-04" db="EMBL/GenBank/DDBJ databases">
        <title>Characteristic and Complete Genome Sequencing of A Novel Member of Infective Endocarditis Causative Bacteria: Bergeyella cardium QL-PH.</title>
        <authorList>
            <person name="Pan H."/>
            <person name="Sun E."/>
            <person name="Zhang Y."/>
        </authorList>
    </citation>
    <scope>NUCLEOTIDE SEQUENCE [LARGE SCALE GENOMIC DNA]</scope>
    <source>
        <strain evidence="1 2">HPQL</strain>
    </source>
</reference>
<protein>
    <submittedName>
        <fullName evidence="1">Outer membrane beta-barrel protein</fullName>
    </submittedName>
</protein>
<accession>A0A6P1QWE3</accession>
<keyword evidence="2" id="KW-1185">Reference proteome</keyword>
<dbReference type="AlphaFoldDB" id="A0A6P1QWE3"/>
<dbReference type="RefSeq" id="WP_160224600.1">
    <property type="nucleotide sequence ID" value="NZ_CP029149.1"/>
</dbReference>
<dbReference type="Proteomes" id="UP000464318">
    <property type="component" value="Chromosome"/>
</dbReference>
<name>A0A6P1QWE3_9FLAO</name>
<organism evidence="1 2">
    <name type="scientific">Bergeyella cardium</name>
    <dbReference type="NCBI Taxonomy" id="1585976"/>
    <lineage>
        <taxon>Bacteria</taxon>
        <taxon>Pseudomonadati</taxon>
        <taxon>Bacteroidota</taxon>
        <taxon>Flavobacteriia</taxon>
        <taxon>Flavobacteriales</taxon>
        <taxon>Weeksellaceae</taxon>
        <taxon>Bergeyella</taxon>
    </lineage>
</organism>
<gene>
    <name evidence="1" type="ORF">DBX24_08615</name>
</gene>
<dbReference type="KEGG" id="bcad:DBX24_08615"/>
<proteinExistence type="predicted"/>
<evidence type="ECO:0000313" key="1">
    <source>
        <dbReference type="EMBL" id="QHN65938.1"/>
    </source>
</evidence>
<dbReference type="OrthoDB" id="1467485at2"/>
<dbReference type="Pfam" id="PF13568">
    <property type="entry name" value="OMP_b-brl_2"/>
    <property type="match status" value="1"/>
</dbReference>
<dbReference type="InterPro" id="IPR025665">
    <property type="entry name" value="Beta-barrel_OMP_2"/>
</dbReference>
<evidence type="ECO:0000313" key="2">
    <source>
        <dbReference type="Proteomes" id="UP000464318"/>
    </source>
</evidence>
<sequence length="248" mass="28626">MKRKFRVLALIITALFSNSVDAQLFRTRDRMDNLVDFDNQKFSWGFFLAGNYFDYKIDLNPQNGLNNKNQNRVLSKGSASFGAGLIGKMRVNEYIDLRLEPSLQFVQRKLTFDIKDLYPSAATTDLERDVKSTYVDVPLLVEFHGNRWYNSRPYVALGVNYLGNLQSNENSESDNQQQIFRTKTHNFGYTGEIGIQFYFSRFKLTPAVRGTFFLNNELVPDNPGTPPYWAGAMNHLSSRAFMFVLKFE</sequence>
<dbReference type="EMBL" id="CP029149">
    <property type="protein sequence ID" value="QHN65938.1"/>
    <property type="molecule type" value="Genomic_DNA"/>
</dbReference>
<dbReference type="Gene3D" id="2.40.160.20">
    <property type="match status" value="1"/>
</dbReference>